<accession>A0ABQ7FEH6</accession>
<dbReference type="Proteomes" id="UP000621266">
    <property type="component" value="Unassembled WGS sequence"/>
</dbReference>
<organism evidence="2 3">
    <name type="scientific">Streptomyces lycii</name>
    <dbReference type="NCBI Taxonomy" id="2654337"/>
    <lineage>
        <taxon>Bacteria</taxon>
        <taxon>Bacillati</taxon>
        <taxon>Actinomycetota</taxon>
        <taxon>Actinomycetes</taxon>
        <taxon>Kitasatosporales</taxon>
        <taxon>Streptomycetaceae</taxon>
        <taxon>Streptomyces</taxon>
    </lineage>
</organism>
<dbReference type="Gene3D" id="3.30.450.30">
    <property type="entry name" value="Dynein light chain 2a, cytoplasmic"/>
    <property type="match status" value="1"/>
</dbReference>
<sequence>MTRQSRPDFVWLLEDLVDRVPHARIALLLSGDGLAMAAHGAEPDLVDKLAAVASGIHGLARTAGIEVADDGGVRQVIAELATTTLFVTTAAAGTRLLVIAGRDADPGVLGYETAALGKRVGTHVSTPARTPAQSAG</sequence>
<dbReference type="InterPro" id="IPR004942">
    <property type="entry name" value="Roadblock/LAMTOR2_dom"/>
</dbReference>
<proteinExistence type="predicted"/>
<name>A0ABQ7FEH6_9ACTN</name>
<dbReference type="SMART" id="SM00960">
    <property type="entry name" value="Robl_LC7"/>
    <property type="match status" value="1"/>
</dbReference>
<dbReference type="Pfam" id="PF03259">
    <property type="entry name" value="Robl_LC7"/>
    <property type="match status" value="1"/>
</dbReference>
<protein>
    <submittedName>
        <fullName evidence="2">Roadblock/LC7 domain-containing protein</fullName>
    </submittedName>
</protein>
<reference evidence="2 3" key="1">
    <citation type="submission" date="2019-10" db="EMBL/GenBank/DDBJ databases">
        <title>Streptomyces tenebrisbrunneis sp.nov., an endogenous actinomycete isolated from of Lycium ruthenicum.</title>
        <authorList>
            <person name="Ma L."/>
        </authorList>
    </citation>
    <scope>NUCLEOTIDE SEQUENCE [LARGE SCALE GENOMIC DNA]</scope>
    <source>
        <strain evidence="2 3">TRM 66187</strain>
    </source>
</reference>
<dbReference type="PANTHER" id="PTHR36222:SF1">
    <property type="entry name" value="SERINE PROTEASE INHIBITOR RV3364C"/>
    <property type="match status" value="1"/>
</dbReference>
<evidence type="ECO:0000259" key="1">
    <source>
        <dbReference type="SMART" id="SM00960"/>
    </source>
</evidence>
<evidence type="ECO:0000313" key="2">
    <source>
        <dbReference type="EMBL" id="KAF4406393.1"/>
    </source>
</evidence>
<dbReference type="PANTHER" id="PTHR36222">
    <property type="entry name" value="SERINE PROTEASE INHIBITOR RV3364C"/>
    <property type="match status" value="1"/>
</dbReference>
<dbReference type="InterPro" id="IPR053141">
    <property type="entry name" value="Mycobact_SerProt_Inhib_Rv3364c"/>
</dbReference>
<dbReference type="EMBL" id="WHPN01000372">
    <property type="protein sequence ID" value="KAF4406393.1"/>
    <property type="molecule type" value="Genomic_DNA"/>
</dbReference>
<comment type="caution">
    <text evidence="2">The sequence shown here is derived from an EMBL/GenBank/DDBJ whole genome shotgun (WGS) entry which is preliminary data.</text>
</comment>
<dbReference type="SUPFAM" id="SSF103196">
    <property type="entry name" value="Roadblock/LC7 domain"/>
    <property type="match status" value="1"/>
</dbReference>
<keyword evidence="3" id="KW-1185">Reference proteome</keyword>
<evidence type="ECO:0000313" key="3">
    <source>
        <dbReference type="Proteomes" id="UP000621266"/>
    </source>
</evidence>
<feature type="domain" description="Roadblock/LAMTOR2" evidence="1">
    <location>
        <begin position="10"/>
        <end position="100"/>
    </location>
</feature>
<gene>
    <name evidence="2" type="ORF">GCU69_25295</name>
</gene>